<sequence length="88" mass="10073">MISAYFYILEYGNDVKMMGMQRRLLQDNIVHLCTDTSVGTNQHGSLLYNFPGIDYSLECVVNKFINIQLNEIMCEFSIKKENASLQVG</sequence>
<proteinExistence type="predicted"/>
<keyword evidence="2" id="KW-1185">Reference proteome</keyword>
<organism evidence="1 2">
    <name type="scientific">Trichinella spiralis</name>
    <name type="common">Trichina worm</name>
    <dbReference type="NCBI Taxonomy" id="6334"/>
    <lineage>
        <taxon>Eukaryota</taxon>
        <taxon>Metazoa</taxon>
        <taxon>Ecdysozoa</taxon>
        <taxon>Nematoda</taxon>
        <taxon>Enoplea</taxon>
        <taxon>Dorylaimia</taxon>
        <taxon>Trichinellida</taxon>
        <taxon>Trichinellidae</taxon>
        <taxon>Trichinella</taxon>
    </lineage>
</organism>
<reference evidence="1 2" key="1">
    <citation type="submission" date="2015-01" db="EMBL/GenBank/DDBJ databases">
        <title>Evolution of Trichinella species and genotypes.</title>
        <authorList>
            <person name="Korhonen P.K."/>
            <person name="Edoardo P."/>
            <person name="Giuseppe L.R."/>
            <person name="Gasser R.B."/>
        </authorList>
    </citation>
    <scope>NUCLEOTIDE SEQUENCE [LARGE SCALE GENOMIC DNA]</scope>
    <source>
        <strain evidence="1">ISS3</strain>
    </source>
</reference>
<gene>
    <name evidence="1" type="ORF">T01_14138</name>
</gene>
<dbReference type="InParanoid" id="A0A0V1ATU9"/>
<dbReference type="Proteomes" id="UP000054776">
    <property type="component" value="Unassembled WGS sequence"/>
</dbReference>
<accession>A0A0V1ATU9</accession>
<evidence type="ECO:0000313" key="1">
    <source>
        <dbReference type="EMBL" id="KRY28224.1"/>
    </source>
</evidence>
<name>A0A0V1ATU9_TRISP</name>
<comment type="caution">
    <text evidence="1">The sequence shown here is derived from an EMBL/GenBank/DDBJ whole genome shotgun (WGS) entry which is preliminary data.</text>
</comment>
<dbReference type="AlphaFoldDB" id="A0A0V1ATU9"/>
<protein>
    <submittedName>
        <fullName evidence="1">Uncharacterized protein</fullName>
    </submittedName>
</protein>
<evidence type="ECO:0000313" key="2">
    <source>
        <dbReference type="Proteomes" id="UP000054776"/>
    </source>
</evidence>
<dbReference type="EMBL" id="JYDH01000213">
    <property type="protein sequence ID" value="KRY28224.1"/>
    <property type="molecule type" value="Genomic_DNA"/>
</dbReference>
<dbReference type="OrthoDB" id="10384707at2759"/>